<dbReference type="eggNOG" id="KOG1085">
    <property type="taxonomic scope" value="Eukaryota"/>
</dbReference>
<evidence type="ECO:0000256" key="8">
    <source>
        <dbReference type="ARBA" id="ARBA00022679"/>
    </source>
</evidence>
<dbReference type="PhylomeDB" id="B4JTS2"/>
<feature type="compositionally biased region" description="Polar residues" evidence="20">
    <location>
        <begin position="199"/>
        <end position="224"/>
    </location>
</feature>
<dbReference type="InParanoid" id="B4JTS2"/>
<evidence type="ECO:0000256" key="20">
    <source>
        <dbReference type="SAM" id="MobiDB-lite"/>
    </source>
</evidence>
<keyword evidence="9" id="KW-0949">S-adenosyl-L-methionine</keyword>
<evidence type="ECO:0000256" key="1">
    <source>
        <dbReference type="ARBA" id="ARBA00004123"/>
    </source>
</evidence>
<dbReference type="GO" id="GO:0043516">
    <property type="term" value="P:regulation of DNA damage response, signal transduction by p53 class mediator"/>
    <property type="evidence" value="ECO:0007669"/>
    <property type="project" value="TreeGrafter"/>
</dbReference>
<dbReference type="InterPro" id="IPR016858">
    <property type="entry name" value="KMT5A-like"/>
</dbReference>
<dbReference type="GO" id="GO:0005700">
    <property type="term" value="C:polytene chromosome"/>
    <property type="evidence" value="ECO:0007669"/>
    <property type="project" value="EnsemblMetazoa"/>
</dbReference>
<dbReference type="GO" id="GO:0140944">
    <property type="term" value="F:histone H4K20 monomethyltransferase activity"/>
    <property type="evidence" value="ECO:0007669"/>
    <property type="project" value="UniProtKB-EC"/>
</dbReference>
<dbReference type="InterPro" id="IPR047266">
    <property type="entry name" value="KMT5A-like_SET"/>
</dbReference>
<accession>B4JTS2</accession>
<comment type="subcellular location">
    <subcellularLocation>
        <location evidence="2">Chromosome</location>
    </subcellularLocation>
    <subcellularLocation>
        <location evidence="1">Nucleus</location>
    </subcellularLocation>
</comment>
<gene>
    <name evidence="22" type="primary">Dgri\GH17478</name>
    <name evidence="22" type="ORF">Dgri_GH17478</name>
</gene>
<evidence type="ECO:0000256" key="5">
    <source>
        <dbReference type="ARBA" id="ARBA00022491"/>
    </source>
</evidence>
<feature type="region of interest" description="Disordered" evidence="20">
    <location>
        <begin position="438"/>
        <end position="461"/>
    </location>
</feature>
<feature type="region of interest" description="Disordered" evidence="20">
    <location>
        <begin position="243"/>
        <end position="265"/>
    </location>
</feature>
<dbReference type="SUPFAM" id="SSF82199">
    <property type="entry name" value="SET domain"/>
    <property type="match status" value="1"/>
</dbReference>
<evidence type="ECO:0000256" key="13">
    <source>
        <dbReference type="ARBA" id="ARBA00023163"/>
    </source>
</evidence>
<evidence type="ECO:0000313" key="22">
    <source>
        <dbReference type="EMBL" id="EDV91501.1"/>
    </source>
</evidence>
<dbReference type="AlphaFoldDB" id="B4JTS2"/>
<feature type="region of interest" description="Disordered" evidence="20">
    <location>
        <begin position="192"/>
        <end position="230"/>
    </location>
</feature>
<dbReference type="STRING" id="7222.B4JTS2"/>
<evidence type="ECO:0000256" key="10">
    <source>
        <dbReference type="ARBA" id="ARBA00022776"/>
    </source>
</evidence>
<keyword evidence="5" id="KW-0678">Repressor</keyword>
<evidence type="ECO:0000259" key="21">
    <source>
        <dbReference type="PROSITE" id="PS50280"/>
    </source>
</evidence>
<keyword evidence="12" id="KW-0805">Transcription regulation</keyword>
<evidence type="ECO:0000256" key="3">
    <source>
        <dbReference type="ARBA" id="ARBA00012187"/>
    </source>
</evidence>
<organism evidence="23">
    <name type="scientific">Drosophila grimshawi</name>
    <name type="common">Hawaiian fruit fly</name>
    <name type="synonym">Idiomyia grimshawi</name>
    <dbReference type="NCBI Taxonomy" id="7222"/>
    <lineage>
        <taxon>Eukaryota</taxon>
        <taxon>Metazoa</taxon>
        <taxon>Ecdysozoa</taxon>
        <taxon>Arthropoda</taxon>
        <taxon>Hexapoda</taxon>
        <taxon>Insecta</taxon>
        <taxon>Pterygota</taxon>
        <taxon>Neoptera</taxon>
        <taxon>Endopterygota</taxon>
        <taxon>Diptera</taxon>
        <taxon>Brachycera</taxon>
        <taxon>Muscomorpha</taxon>
        <taxon>Ephydroidea</taxon>
        <taxon>Drosophilidae</taxon>
        <taxon>Drosophila</taxon>
        <taxon>Hawaiian Drosophila</taxon>
    </lineage>
</organism>
<evidence type="ECO:0000256" key="14">
    <source>
        <dbReference type="ARBA" id="ARBA00023242"/>
    </source>
</evidence>
<dbReference type="GO" id="GO:0000077">
    <property type="term" value="P:DNA damage checkpoint signaling"/>
    <property type="evidence" value="ECO:0007669"/>
    <property type="project" value="EnsemblMetazoa"/>
</dbReference>
<protein>
    <recommendedName>
        <fullName evidence="18">Histone-lysine N-methyltransferase Set8</fullName>
        <ecNumber evidence="3">2.1.1.361</ecNumber>
    </recommendedName>
    <alternativeName>
        <fullName evidence="19">PR/SET domain-containing protein 07</fullName>
    </alternativeName>
</protein>
<dbReference type="EMBL" id="CH916374">
    <property type="protein sequence ID" value="EDV91501.1"/>
    <property type="molecule type" value="Genomic_DNA"/>
</dbReference>
<evidence type="ECO:0000256" key="4">
    <source>
        <dbReference type="ARBA" id="ARBA00022454"/>
    </source>
</evidence>
<dbReference type="PROSITE" id="PS50280">
    <property type="entry name" value="SET"/>
    <property type="match status" value="1"/>
</dbReference>
<keyword evidence="23" id="KW-1185">Reference proteome</keyword>
<keyword evidence="4" id="KW-0158">Chromosome</keyword>
<comment type="catalytic activity">
    <reaction evidence="16">
        <text>L-lysyl(20)-[histone H4] + S-adenosyl-L-methionine = N(6)-methyl-L-lysyl(20)-[histone H4] + S-adenosyl-L-homocysteine + H(+)</text>
        <dbReference type="Rhea" id="RHEA:60344"/>
        <dbReference type="Rhea" id="RHEA-COMP:15554"/>
        <dbReference type="Rhea" id="RHEA-COMP:15555"/>
        <dbReference type="ChEBI" id="CHEBI:15378"/>
        <dbReference type="ChEBI" id="CHEBI:29969"/>
        <dbReference type="ChEBI" id="CHEBI:57856"/>
        <dbReference type="ChEBI" id="CHEBI:59789"/>
        <dbReference type="ChEBI" id="CHEBI:61929"/>
        <dbReference type="EC" id="2.1.1.361"/>
    </reaction>
</comment>
<dbReference type="PANTHER" id="PTHR46167:SF1">
    <property type="entry name" value="N-LYSINE METHYLTRANSFERASE KMT5A"/>
    <property type="match status" value="1"/>
</dbReference>
<evidence type="ECO:0000256" key="7">
    <source>
        <dbReference type="ARBA" id="ARBA00022618"/>
    </source>
</evidence>
<dbReference type="InterPro" id="IPR051760">
    <property type="entry name" value="KMT5A"/>
</dbReference>
<sequence length="725" mass="79231">MVRRRARPAKEPALNGVVAANNISSSSNSDNTTLTLPFNGVPMSAVAANSNNLLDDQYFASPKRKDCRLMKPNEGNLSAANHPQSIDKSSNSIKSEAGRTIGVQLATRSQTRTIENFFRANAAKKKTTILSTEFTTTTASDEQKTISINEALVDELEEESLLYDAHSIASPSTSNSNSASASSPAYQIDDDLDAEHTNDNSSETGGSNYTDTHIHTHSQTQVQDQDTEHTDAAGIQSTTAFQTHRSALRDSHSSSHSSSSSSAATSDNIFLQEPVLTLDIDRTPTKASSIRINKSFELANAVFSSPPSVLSACMLNGRFNQIVTLNGHGTGHEQQHQQQQQQLQHEQQQQQPLSGCELDQHDSSSCDSGVACSLTAGVSPAVIGTRRRKPATPHRILCPSPIKTMPRDAALLMKGEVQSPRKSPRKLQLQLAAASSVCKSRRRLNQPKPQAPYQQPSPMPNDDVVVVVLDDDGDVDGDDDEDDVHALIKAAEERENLTKSKATMLKPTAAASAAAAKASAAAVKPKATSSRPGKAKSLAAKSQPLAATNGNRELTEFFPVRRSVRKTKTAVKEEMMRNLEQAVLEERCDGLQVRHFMGKGRGVVAMRRFKRNEFVVEYVGDLIAISEATQRERCYALDENAGCYMYYFKHKNQQYCIDATIDTGKLGRLINHSRNGNLMTKVVVIKQRPHLVLLAKDDIEAGEELTYDYGDRSKESLLHHPWLAF</sequence>
<reference evidence="22 23" key="1">
    <citation type="journal article" date="2007" name="Nature">
        <title>Evolution of genes and genomes on the Drosophila phylogeny.</title>
        <authorList>
            <consortium name="Drosophila 12 Genomes Consortium"/>
            <person name="Clark A.G."/>
            <person name="Eisen M.B."/>
            <person name="Smith D.R."/>
            <person name="Bergman C.M."/>
            <person name="Oliver B."/>
            <person name="Markow T.A."/>
            <person name="Kaufman T.C."/>
            <person name="Kellis M."/>
            <person name="Gelbart W."/>
            <person name="Iyer V.N."/>
            <person name="Pollard D.A."/>
            <person name="Sackton T.B."/>
            <person name="Larracuente A.M."/>
            <person name="Singh N.D."/>
            <person name="Abad J.P."/>
            <person name="Abt D.N."/>
            <person name="Adryan B."/>
            <person name="Aguade M."/>
            <person name="Akashi H."/>
            <person name="Anderson W.W."/>
            <person name="Aquadro C.F."/>
            <person name="Ardell D.H."/>
            <person name="Arguello R."/>
            <person name="Artieri C.G."/>
            <person name="Barbash D.A."/>
            <person name="Barker D."/>
            <person name="Barsanti P."/>
            <person name="Batterham P."/>
            <person name="Batzoglou S."/>
            <person name="Begun D."/>
            <person name="Bhutkar A."/>
            <person name="Blanco E."/>
            <person name="Bosak S.A."/>
            <person name="Bradley R.K."/>
            <person name="Brand A.D."/>
            <person name="Brent M.R."/>
            <person name="Brooks A.N."/>
            <person name="Brown R.H."/>
            <person name="Butlin R.K."/>
            <person name="Caggese C."/>
            <person name="Calvi B.R."/>
            <person name="Bernardo de Carvalho A."/>
            <person name="Caspi A."/>
            <person name="Castrezana S."/>
            <person name="Celniker S.E."/>
            <person name="Chang J.L."/>
            <person name="Chapple C."/>
            <person name="Chatterji S."/>
            <person name="Chinwalla A."/>
            <person name="Civetta A."/>
            <person name="Clifton S.W."/>
            <person name="Comeron J.M."/>
            <person name="Costello J.C."/>
            <person name="Coyne J.A."/>
            <person name="Daub J."/>
            <person name="David R.G."/>
            <person name="Delcher A.L."/>
            <person name="Delehaunty K."/>
            <person name="Do C.B."/>
            <person name="Ebling H."/>
            <person name="Edwards K."/>
            <person name="Eickbush T."/>
            <person name="Evans J.D."/>
            <person name="Filipski A."/>
            <person name="Findeiss S."/>
            <person name="Freyhult E."/>
            <person name="Fulton L."/>
            <person name="Fulton R."/>
            <person name="Garcia A.C."/>
            <person name="Gardiner A."/>
            <person name="Garfield D.A."/>
            <person name="Garvin B.E."/>
            <person name="Gibson G."/>
            <person name="Gilbert D."/>
            <person name="Gnerre S."/>
            <person name="Godfrey J."/>
            <person name="Good R."/>
            <person name="Gotea V."/>
            <person name="Gravely B."/>
            <person name="Greenberg A.J."/>
            <person name="Griffiths-Jones S."/>
            <person name="Gross S."/>
            <person name="Guigo R."/>
            <person name="Gustafson E.A."/>
            <person name="Haerty W."/>
            <person name="Hahn M.W."/>
            <person name="Halligan D.L."/>
            <person name="Halpern A.L."/>
            <person name="Halter G.M."/>
            <person name="Han M.V."/>
            <person name="Heger A."/>
            <person name="Hillier L."/>
            <person name="Hinrichs A.S."/>
            <person name="Holmes I."/>
            <person name="Hoskins R.A."/>
            <person name="Hubisz M.J."/>
            <person name="Hultmark D."/>
            <person name="Huntley M.A."/>
            <person name="Jaffe D.B."/>
            <person name="Jagadeeshan S."/>
            <person name="Jeck W.R."/>
            <person name="Johnson J."/>
            <person name="Jones C.D."/>
            <person name="Jordan W.C."/>
            <person name="Karpen G.H."/>
            <person name="Kataoka E."/>
            <person name="Keightley P.D."/>
            <person name="Kheradpour P."/>
            <person name="Kirkness E.F."/>
            <person name="Koerich L.B."/>
            <person name="Kristiansen K."/>
            <person name="Kudrna D."/>
            <person name="Kulathinal R.J."/>
            <person name="Kumar S."/>
            <person name="Kwok R."/>
            <person name="Lander E."/>
            <person name="Langley C.H."/>
            <person name="Lapoint R."/>
            <person name="Lazzaro B.P."/>
            <person name="Lee S.J."/>
            <person name="Levesque L."/>
            <person name="Li R."/>
            <person name="Lin C.F."/>
            <person name="Lin M.F."/>
            <person name="Lindblad-Toh K."/>
            <person name="Llopart A."/>
            <person name="Long M."/>
            <person name="Low L."/>
            <person name="Lozovsky E."/>
            <person name="Lu J."/>
            <person name="Luo M."/>
            <person name="Machado C.A."/>
            <person name="Makalowski W."/>
            <person name="Marzo M."/>
            <person name="Matsuda M."/>
            <person name="Matzkin L."/>
            <person name="McAllister B."/>
            <person name="McBride C.S."/>
            <person name="McKernan B."/>
            <person name="McKernan K."/>
            <person name="Mendez-Lago M."/>
            <person name="Minx P."/>
            <person name="Mollenhauer M.U."/>
            <person name="Montooth K."/>
            <person name="Mount S.M."/>
            <person name="Mu X."/>
            <person name="Myers E."/>
            <person name="Negre B."/>
            <person name="Newfeld S."/>
            <person name="Nielsen R."/>
            <person name="Noor M.A."/>
            <person name="O'Grady P."/>
            <person name="Pachter L."/>
            <person name="Papaceit M."/>
            <person name="Parisi M.J."/>
            <person name="Parisi M."/>
            <person name="Parts L."/>
            <person name="Pedersen J.S."/>
            <person name="Pesole G."/>
            <person name="Phillippy A.M."/>
            <person name="Ponting C.P."/>
            <person name="Pop M."/>
            <person name="Porcelli D."/>
            <person name="Powell J.R."/>
            <person name="Prohaska S."/>
            <person name="Pruitt K."/>
            <person name="Puig M."/>
            <person name="Quesneville H."/>
            <person name="Ram K.R."/>
            <person name="Rand D."/>
            <person name="Rasmussen M.D."/>
            <person name="Reed L.K."/>
            <person name="Reenan R."/>
            <person name="Reily A."/>
            <person name="Remington K.A."/>
            <person name="Rieger T.T."/>
            <person name="Ritchie M.G."/>
            <person name="Robin C."/>
            <person name="Rogers Y.H."/>
            <person name="Rohde C."/>
            <person name="Rozas J."/>
            <person name="Rubenfield M.J."/>
            <person name="Ruiz A."/>
            <person name="Russo S."/>
            <person name="Salzberg S.L."/>
            <person name="Sanchez-Gracia A."/>
            <person name="Saranga D.J."/>
            <person name="Sato H."/>
            <person name="Schaeffer S.W."/>
            <person name="Schatz M.C."/>
            <person name="Schlenke T."/>
            <person name="Schwartz R."/>
            <person name="Segarra C."/>
            <person name="Singh R.S."/>
            <person name="Sirot L."/>
            <person name="Sirota M."/>
            <person name="Sisneros N.B."/>
            <person name="Smith C.D."/>
            <person name="Smith T.F."/>
            <person name="Spieth J."/>
            <person name="Stage D.E."/>
            <person name="Stark A."/>
            <person name="Stephan W."/>
            <person name="Strausberg R.L."/>
            <person name="Strempel S."/>
            <person name="Sturgill D."/>
            <person name="Sutton G."/>
            <person name="Sutton G.G."/>
            <person name="Tao W."/>
            <person name="Teichmann S."/>
            <person name="Tobari Y.N."/>
            <person name="Tomimura Y."/>
            <person name="Tsolas J.M."/>
            <person name="Valente V.L."/>
            <person name="Venter E."/>
            <person name="Venter J.C."/>
            <person name="Vicario S."/>
            <person name="Vieira F.G."/>
            <person name="Vilella A.J."/>
            <person name="Villasante A."/>
            <person name="Walenz B."/>
            <person name="Wang J."/>
            <person name="Wasserman M."/>
            <person name="Watts T."/>
            <person name="Wilson D."/>
            <person name="Wilson R.K."/>
            <person name="Wing R.A."/>
            <person name="Wolfner M.F."/>
            <person name="Wong A."/>
            <person name="Wong G.K."/>
            <person name="Wu C.I."/>
            <person name="Wu G."/>
            <person name="Yamamoto D."/>
            <person name="Yang H.P."/>
            <person name="Yang S.P."/>
            <person name="Yorke J.A."/>
            <person name="Yoshida K."/>
            <person name="Zdobnov E."/>
            <person name="Zhang P."/>
            <person name="Zhang Y."/>
            <person name="Zimin A.V."/>
            <person name="Baldwin J."/>
            <person name="Abdouelleil A."/>
            <person name="Abdulkadir J."/>
            <person name="Abebe A."/>
            <person name="Abera B."/>
            <person name="Abreu J."/>
            <person name="Acer S.C."/>
            <person name="Aftuck L."/>
            <person name="Alexander A."/>
            <person name="An P."/>
            <person name="Anderson E."/>
            <person name="Anderson S."/>
            <person name="Arachi H."/>
            <person name="Azer M."/>
            <person name="Bachantsang P."/>
            <person name="Barry A."/>
            <person name="Bayul T."/>
            <person name="Berlin A."/>
            <person name="Bessette D."/>
            <person name="Bloom T."/>
            <person name="Blye J."/>
            <person name="Boguslavskiy L."/>
            <person name="Bonnet C."/>
            <person name="Boukhgalter B."/>
            <person name="Bourzgui I."/>
            <person name="Brown A."/>
            <person name="Cahill P."/>
            <person name="Channer S."/>
            <person name="Cheshatsang Y."/>
            <person name="Chuda L."/>
            <person name="Citroen M."/>
            <person name="Collymore A."/>
            <person name="Cooke P."/>
            <person name="Costello M."/>
            <person name="D'Aco K."/>
            <person name="Daza R."/>
            <person name="De Haan G."/>
            <person name="DeGray S."/>
            <person name="DeMaso C."/>
            <person name="Dhargay N."/>
            <person name="Dooley K."/>
            <person name="Dooley E."/>
            <person name="Doricent M."/>
            <person name="Dorje P."/>
            <person name="Dorjee K."/>
            <person name="Dupes A."/>
            <person name="Elong R."/>
            <person name="Falk J."/>
            <person name="Farina A."/>
            <person name="Faro S."/>
            <person name="Ferguson D."/>
            <person name="Fisher S."/>
            <person name="Foley C.D."/>
            <person name="Franke A."/>
            <person name="Friedrich D."/>
            <person name="Gadbois L."/>
            <person name="Gearin G."/>
            <person name="Gearin C.R."/>
            <person name="Giannoukos G."/>
            <person name="Goode T."/>
            <person name="Graham J."/>
            <person name="Grandbois E."/>
            <person name="Grewal S."/>
            <person name="Gyaltsen K."/>
            <person name="Hafez N."/>
            <person name="Hagos B."/>
            <person name="Hall J."/>
            <person name="Henson C."/>
            <person name="Hollinger A."/>
            <person name="Honan T."/>
            <person name="Huard M.D."/>
            <person name="Hughes L."/>
            <person name="Hurhula B."/>
            <person name="Husby M.E."/>
            <person name="Kamat A."/>
            <person name="Kanga B."/>
            <person name="Kashin S."/>
            <person name="Khazanovich D."/>
            <person name="Kisner P."/>
            <person name="Lance K."/>
            <person name="Lara M."/>
            <person name="Lee W."/>
            <person name="Lennon N."/>
            <person name="Letendre F."/>
            <person name="LeVine R."/>
            <person name="Lipovsky A."/>
            <person name="Liu X."/>
            <person name="Liu J."/>
            <person name="Liu S."/>
            <person name="Lokyitsang T."/>
            <person name="Lokyitsang Y."/>
            <person name="Lubonja R."/>
            <person name="Lui A."/>
            <person name="MacDonald P."/>
            <person name="Magnisalis V."/>
            <person name="Maru K."/>
            <person name="Matthews C."/>
            <person name="McCusker W."/>
            <person name="McDonough S."/>
            <person name="Mehta T."/>
            <person name="Meldrim J."/>
            <person name="Meneus L."/>
            <person name="Mihai O."/>
            <person name="Mihalev A."/>
            <person name="Mihova T."/>
            <person name="Mittelman R."/>
            <person name="Mlenga V."/>
            <person name="Montmayeur A."/>
            <person name="Mulrain L."/>
            <person name="Navidi A."/>
            <person name="Naylor J."/>
            <person name="Negash T."/>
            <person name="Nguyen T."/>
            <person name="Nguyen N."/>
            <person name="Nicol R."/>
            <person name="Norbu C."/>
            <person name="Norbu N."/>
            <person name="Novod N."/>
            <person name="O'Neill B."/>
            <person name="Osman S."/>
            <person name="Markiewicz E."/>
            <person name="Oyono O.L."/>
            <person name="Patti C."/>
            <person name="Phunkhang P."/>
            <person name="Pierre F."/>
            <person name="Priest M."/>
            <person name="Raghuraman S."/>
            <person name="Rege F."/>
            <person name="Reyes R."/>
            <person name="Rise C."/>
            <person name="Rogov P."/>
            <person name="Ross K."/>
            <person name="Ryan E."/>
            <person name="Settipalli S."/>
            <person name="Shea T."/>
            <person name="Sherpa N."/>
            <person name="Shi L."/>
            <person name="Shih D."/>
            <person name="Sparrow T."/>
            <person name="Spaulding J."/>
            <person name="Stalker J."/>
            <person name="Stange-Thomann N."/>
            <person name="Stavropoulos S."/>
            <person name="Stone C."/>
            <person name="Strader C."/>
            <person name="Tesfaye S."/>
            <person name="Thomson T."/>
            <person name="Thoulutsang Y."/>
            <person name="Thoulutsang D."/>
            <person name="Topham K."/>
            <person name="Topping I."/>
            <person name="Tsamla T."/>
            <person name="Vassiliev H."/>
            <person name="Vo A."/>
            <person name="Wangchuk T."/>
            <person name="Wangdi T."/>
            <person name="Weiand M."/>
            <person name="Wilkinson J."/>
            <person name="Wilson A."/>
            <person name="Yadav S."/>
            <person name="Young G."/>
            <person name="Yu Q."/>
            <person name="Zembek L."/>
            <person name="Zhong D."/>
            <person name="Zimmer A."/>
            <person name="Zwirko Z."/>
            <person name="Jaffe D.B."/>
            <person name="Alvarez P."/>
            <person name="Brockman W."/>
            <person name="Butler J."/>
            <person name="Chin C."/>
            <person name="Gnerre S."/>
            <person name="Grabherr M."/>
            <person name="Kleber M."/>
            <person name="Mauceli E."/>
            <person name="MacCallum I."/>
        </authorList>
    </citation>
    <scope>NUCLEOTIDE SEQUENCE [LARGE SCALE GENOMIC DNA]</scope>
    <source>
        <strain evidence="23">Tucson 15287-2541.00</strain>
    </source>
</reference>
<evidence type="ECO:0000256" key="2">
    <source>
        <dbReference type="ARBA" id="ARBA00004286"/>
    </source>
</evidence>
<dbReference type="CDD" id="cd10528">
    <property type="entry name" value="SET_SETD8"/>
    <property type="match status" value="1"/>
</dbReference>
<evidence type="ECO:0000256" key="6">
    <source>
        <dbReference type="ARBA" id="ARBA00022603"/>
    </source>
</evidence>
<name>B4JTS2_DROGR</name>
<feature type="compositionally biased region" description="Polar residues" evidence="20">
    <location>
        <begin position="75"/>
        <end position="94"/>
    </location>
</feature>
<dbReference type="GO" id="GO:0032259">
    <property type="term" value="P:methylation"/>
    <property type="evidence" value="ECO:0007669"/>
    <property type="project" value="UniProtKB-KW"/>
</dbReference>
<evidence type="ECO:0000256" key="11">
    <source>
        <dbReference type="ARBA" id="ARBA00022853"/>
    </source>
</evidence>
<evidence type="ECO:0000256" key="15">
    <source>
        <dbReference type="ARBA" id="ARBA00023306"/>
    </source>
</evidence>
<keyword evidence="15" id="KW-0131">Cell cycle</keyword>
<feature type="domain" description="SET" evidence="21">
    <location>
        <begin position="589"/>
        <end position="710"/>
    </location>
</feature>
<keyword evidence="11" id="KW-0156">Chromatin regulator</keyword>
<keyword evidence="10" id="KW-0498">Mitosis</keyword>
<feature type="region of interest" description="Disordered" evidence="20">
    <location>
        <begin position="72"/>
        <end position="95"/>
    </location>
</feature>
<keyword evidence="8" id="KW-0808">Transferase</keyword>
<evidence type="ECO:0000256" key="16">
    <source>
        <dbReference type="ARBA" id="ARBA00047784"/>
    </source>
</evidence>
<keyword evidence="7" id="KW-0132">Cell division</keyword>
<evidence type="ECO:0000313" key="23">
    <source>
        <dbReference type="Proteomes" id="UP000001070"/>
    </source>
</evidence>
<keyword evidence="14" id="KW-0539">Nucleus</keyword>
<dbReference type="Gene3D" id="2.170.270.10">
    <property type="entry name" value="SET domain"/>
    <property type="match status" value="1"/>
</dbReference>
<dbReference type="EC" id="2.1.1.361" evidence="3"/>
<proteinExistence type="predicted"/>
<keyword evidence="13" id="KW-0804">Transcription</keyword>
<evidence type="ECO:0000256" key="19">
    <source>
        <dbReference type="ARBA" id="ARBA00081773"/>
    </source>
</evidence>
<dbReference type="InterPro" id="IPR046341">
    <property type="entry name" value="SET_dom_sf"/>
</dbReference>
<dbReference type="OMA" id="HKNQQYC"/>
<dbReference type="SMART" id="SM00317">
    <property type="entry name" value="SET"/>
    <property type="match status" value="1"/>
</dbReference>
<dbReference type="GO" id="GO:0030261">
    <property type="term" value="P:chromosome condensation"/>
    <property type="evidence" value="ECO:0007669"/>
    <property type="project" value="EnsemblMetazoa"/>
</dbReference>
<evidence type="ECO:0000256" key="12">
    <source>
        <dbReference type="ARBA" id="ARBA00023015"/>
    </source>
</evidence>
<dbReference type="PANTHER" id="PTHR46167">
    <property type="entry name" value="N-LYSINE METHYLTRANSFERASE KMT5A"/>
    <property type="match status" value="1"/>
</dbReference>
<evidence type="ECO:0000256" key="18">
    <source>
        <dbReference type="ARBA" id="ARBA00067793"/>
    </source>
</evidence>
<dbReference type="GO" id="GO:0031507">
    <property type="term" value="P:heterochromatin formation"/>
    <property type="evidence" value="ECO:0007669"/>
    <property type="project" value="EnsemblMetazoa"/>
</dbReference>
<comment type="function">
    <text evidence="17">Histone methyltransferase that specifically monomethylates 'Lys-20' of histone H4. H4 'Lys-20' monomethylation is enriched during mitosis and represents a specific tag for epigenetic transcriptional repression. Mainly functions in euchromatin regions, thereby playing a central role in the silencing of euchromatic genes. Required for cell proliferation, possibly by contributing to the maintenance of proper higher-order structure of DNA and chromosome condensation during mitosis.</text>
</comment>
<dbReference type="KEGG" id="dgr:6568421"/>
<dbReference type="Pfam" id="PF00856">
    <property type="entry name" value="SET"/>
    <property type="match status" value="1"/>
</dbReference>
<dbReference type="FunCoup" id="B4JTS2">
    <property type="interactions" value="464"/>
</dbReference>
<dbReference type="GO" id="GO:0005634">
    <property type="term" value="C:nucleus"/>
    <property type="evidence" value="ECO:0007669"/>
    <property type="project" value="UniProtKB-SubCell"/>
</dbReference>
<dbReference type="InterPro" id="IPR001214">
    <property type="entry name" value="SET_dom"/>
</dbReference>
<dbReference type="FunFam" id="2.170.270.10:FF:000053">
    <property type="entry name" value="Histone-lysine N-methyltransferase"/>
    <property type="match status" value="1"/>
</dbReference>
<dbReference type="Proteomes" id="UP000001070">
    <property type="component" value="Unassembled WGS sequence"/>
</dbReference>
<dbReference type="GO" id="GO:0051301">
    <property type="term" value="P:cell division"/>
    <property type="evidence" value="ECO:0007669"/>
    <property type="project" value="UniProtKB-KW"/>
</dbReference>
<dbReference type="PROSITE" id="PS51571">
    <property type="entry name" value="SAM_MT43_PR_SET"/>
    <property type="match status" value="1"/>
</dbReference>
<dbReference type="OrthoDB" id="5560686at2759"/>
<keyword evidence="6" id="KW-0489">Methyltransferase</keyword>
<evidence type="ECO:0000256" key="9">
    <source>
        <dbReference type="ARBA" id="ARBA00022691"/>
    </source>
</evidence>
<dbReference type="GO" id="GO:0006357">
    <property type="term" value="P:regulation of transcription by RNA polymerase II"/>
    <property type="evidence" value="ECO:0007669"/>
    <property type="project" value="TreeGrafter"/>
</dbReference>
<evidence type="ECO:0000256" key="17">
    <source>
        <dbReference type="ARBA" id="ARBA00055520"/>
    </source>
</evidence>
<feature type="region of interest" description="Disordered" evidence="20">
    <location>
        <begin position="326"/>
        <end position="361"/>
    </location>
</feature>
<dbReference type="HOGENOM" id="CLU_025411_0_0_1"/>
<feature type="compositionally biased region" description="Low complexity" evidence="20">
    <location>
        <begin position="336"/>
        <end position="351"/>
    </location>
</feature>